<sequence length="455" mass="51007">MSSSNCTGIEPNPDISGVGVRTAIYAQAILTLVQPILAILDGYISEDELIGLHELYLGILLPGCALLFSALIQDRTFGLSAYHATIVLYLSWINNTSAMIFFQFALIAQIQLDAERDFRRKVGVMWELMYKPLKSVAREGYAGNNQEILKAARSLAEGMRTALRTRLKKAKGLDRSKEVLEDVIQNLSAFLGAGTENHDELKMVVEATQERLQDSRLRKTLGIFEGDTRQWKVTTMVEGWVKKIRGGETVWTLLERDWTMATLASAHLILFSAVGVWLWVTIDRFGDCEHVTKLTKLVIVGIPIPVTSQALRIVSIVIYAICLLPFINIVVFGGLELVVVVGCQRLVAYFRNSSKSGSPDPEKLQETSSRTPGYSLPLFVALTFVLQTFFIVSTELTIHNNRHLLSQNSDSQESDWTFGQTLAIALTILPLLQVWKEVRKLKLEDFKRLFRGSQR</sequence>
<protein>
    <submittedName>
        <fullName evidence="2">Uncharacterized protein</fullName>
    </submittedName>
</protein>
<proteinExistence type="predicted"/>
<keyword evidence="1" id="KW-0472">Membrane</keyword>
<keyword evidence="3" id="KW-1185">Reference proteome</keyword>
<feature type="transmembrane region" description="Helical" evidence="1">
    <location>
        <begin position="92"/>
        <end position="112"/>
    </location>
</feature>
<dbReference type="EMBL" id="MU155205">
    <property type="protein sequence ID" value="KAF9479842.1"/>
    <property type="molecule type" value="Genomic_DNA"/>
</dbReference>
<accession>A0A9P6CUQ3</accession>
<keyword evidence="1" id="KW-0812">Transmembrane</keyword>
<organism evidence="2 3">
    <name type="scientific">Pholiota conissans</name>
    <dbReference type="NCBI Taxonomy" id="109636"/>
    <lineage>
        <taxon>Eukaryota</taxon>
        <taxon>Fungi</taxon>
        <taxon>Dikarya</taxon>
        <taxon>Basidiomycota</taxon>
        <taxon>Agaricomycotina</taxon>
        <taxon>Agaricomycetes</taxon>
        <taxon>Agaricomycetidae</taxon>
        <taxon>Agaricales</taxon>
        <taxon>Agaricineae</taxon>
        <taxon>Strophariaceae</taxon>
        <taxon>Pholiota</taxon>
    </lineage>
</organism>
<dbReference type="Proteomes" id="UP000807469">
    <property type="component" value="Unassembled WGS sequence"/>
</dbReference>
<keyword evidence="1" id="KW-1133">Transmembrane helix</keyword>
<feature type="transmembrane region" description="Helical" evidence="1">
    <location>
        <begin position="258"/>
        <end position="280"/>
    </location>
</feature>
<feature type="transmembrane region" description="Helical" evidence="1">
    <location>
        <begin position="55"/>
        <end position="72"/>
    </location>
</feature>
<feature type="transmembrane region" description="Helical" evidence="1">
    <location>
        <begin position="316"/>
        <end position="341"/>
    </location>
</feature>
<name>A0A9P6CUQ3_9AGAR</name>
<evidence type="ECO:0000313" key="3">
    <source>
        <dbReference type="Proteomes" id="UP000807469"/>
    </source>
</evidence>
<gene>
    <name evidence="2" type="ORF">BDN70DRAFT_878382</name>
</gene>
<dbReference type="AlphaFoldDB" id="A0A9P6CUQ3"/>
<comment type="caution">
    <text evidence="2">The sequence shown here is derived from an EMBL/GenBank/DDBJ whole genome shotgun (WGS) entry which is preliminary data.</text>
</comment>
<evidence type="ECO:0000313" key="2">
    <source>
        <dbReference type="EMBL" id="KAF9479842.1"/>
    </source>
</evidence>
<reference evidence="2" key="1">
    <citation type="submission" date="2020-11" db="EMBL/GenBank/DDBJ databases">
        <authorList>
            <consortium name="DOE Joint Genome Institute"/>
            <person name="Ahrendt S."/>
            <person name="Riley R."/>
            <person name="Andreopoulos W."/>
            <person name="Labutti K."/>
            <person name="Pangilinan J."/>
            <person name="Ruiz-Duenas F.J."/>
            <person name="Barrasa J.M."/>
            <person name="Sanchez-Garcia M."/>
            <person name="Camarero S."/>
            <person name="Miyauchi S."/>
            <person name="Serrano A."/>
            <person name="Linde D."/>
            <person name="Babiker R."/>
            <person name="Drula E."/>
            <person name="Ayuso-Fernandez I."/>
            <person name="Pacheco R."/>
            <person name="Padilla G."/>
            <person name="Ferreira P."/>
            <person name="Barriuso J."/>
            <person name="Kellner H."/>
            <person name="Castanera R."/>
            <person name="Alfaro M."/>
            <person name="Ramirez L."/>
            <person name="Pisabarro A.G."/>
            <person name="Kuo A."/>
            <person name="Tritt A."/>
            <person name="Lipzen A."/>
            <person name="He G."/>
            <person name="Yan M."/>
            <person name="Ng V."/>
            <person name="Cullen D."/>
            <person name="Martin F."/>
            <person name="Rosso M.-N."/>
            <person name="Henrissat B."/>
            <person name="Hibbett D."/>
            <person name="Martinez A.T."/>
            <person name="Grigoriev I.V."/>
        </authorList>
    </citation>
    <scope>NUCLEOTIDE SEQUENCE</scope>
    <source>
        <strain evidence="2">CIRM-BRFM 674</strain>
    </source>
</reference>
<feature type="transmembrane region" description="Helical" evidence="1">
    <location>
        <begin position="24"/>
        <end position="43"/>
    </location>
</feature>
<feature type="transmembrane region" description="Helical" evidence="1">
    <location>
        <begin position="418"/>
        <end position="435"/>
    </location>
</feature>
<evidence type="ECO:0000256" key="1">
    <source>
        <dbReference type="SAM" id="Phobius"/>
    </source>
</evidence>
<feature type="transmembrane region" description="Helical" evidence="1">
    <location>
        <begin position="378"/>
        <end position="398"/>
    </location>
</feature>
<dbReference type="OrthoDB" id="3351993at2759"/>